<dbReference type="STRING" id="447595.SAMN05660826_01002"/>
<accession>A0A1M7IQR7</accession>
<protein>
    <submittedName>
        <fullName evidence="1">Uncharacterized protein</fullName>
    </submittedName>
</protein>
<dbReference type="RefSeq" id="WP_073255606.1">
    <property type="nucleotide sequence ID" value="NZ_FRCR01000005.1"/>
</dbReference>
<reference evidence="2" key="1">
    <citation type="submission" date="2016-11" db="EMBL/GenBank/DDBJ databases">
        <authorList>
            <person name="Varghese N."/>
            <person name="Submissions S."/>
        </authorList>
    </citation>
    <scope>NUCLEOTIDE SEQUENCE [LARGE SCALE GENOMIC DNA]</scope>
    <source>
        <strain evidence="2">DSM 18802</strain>
    </source>
</reference>
<keyword evidence="2" id="KW-1185">Reference proteome</keyword>
<organism evidence="1 2">
    <name type="scientific">Caldanaerovirga acetigignens</name>
    <dbReference type="NCBI Taxonomy" id="447595"/>
    <lineage>
        <taxon>Bacteria</taxon>
        <taxon>Bacillati</taxon>
        <taxon>Bacillota</taxon>
        <taxon>Clostridia</taxon>
        <taxon>Thermosediminibacterales</taxon>
        <taxon>Thermosediminibacteraceae</taxon>
        <taxon>Caldanaerovirga</taxon>
    </lineage>
</organism>
<dbReference type="EMBL" id="FRCR01000005">
    <property type="protein sequence ID" value="SHM43154.1"/>
    <property type="molecule type" value="Genomic_DNA"/>
</dbReference>
<proteinExistence type="predicted"/>
<name>A0A1M7IQR7_9FIRM</name>
<dbReference type="OrthoDB" id="1681497at2"/>
<dbReference type="AlphaFoldDB" id="A0A1M7IQR7"/>
<evidence type="ECO:0000313" key="2">
    <source>
        <dbReference type="Proteomes" id="UP000184375"/>
    </source>
</evidence>
<sequence length="146" mass="16786">MAIDVEGLINEVSRCCLGETECGKCDWDNCLIAYCKKILTTSLKERTEFIDGGIENLPYYDTKIYDEIEAASAVGYLLNQCRNCNLYHDENCIINIIRSALEIILLGEPQEYKGSVFVYLNDIKKVNEKIADKIFEAYHRRKNDNK</sequence>
<gene>
    <name evidence="1" type="ORF">SAMN05660826_01002</name>
</gene>
<evidence type="ECO:0000313" key="1">
    <source>
        <dbReference type="EMBL" id="SHM43154.1"/>
    </source>
</evidence>
<dbReference type="Proteomes" id="UP000184375">
    <property type="component" value="Unassembled WGS sequence"/>
</dbReference>